<evidence type="ECO:0000259" key="9">
    <source>
        <dbReference type="SMART" id="SM00014"/>
    </source>
</evidence>
<organism evidence="10 11">
    <name type="scientific">Streptomyces chengmaiensis</name>
    <dbReference type="NCBI Taxonomy" id="3040919"/>
    <lineage>
        <taxon>Bacteria</taxon>
        <taxon>Bacillati</taxon>
        <taxon>Actinomycetota</taxon>
        <taxon>Actinomycetes</taxon>
        <taxon>Kitasatosporales</taxon>
        <taxon>Streptomycetaceae</taxon>
        <taxon>Streptomyces</taxon>
    </lineage>
</organism>
<feature type="transmembrane region" description="Helical" evidence="8">
    <location>
        <begin position="57"/>
        <end position="75"/>
    </location>
</feature>
<dbReference type="InterPro" id="IPR036938">
    <property type="entry name" value="PAP2/HPO_sf"/>
</dbReference>
<dbReference type="PANTHER" id="PTHR14969">
    <property type="entry name" value="SPHINGOSINE-1-PHOSPHATE PHOSPHOHYDROLASE"/>
    <property type="match status" value="1"/>
</dbReference>
<dbReference type="Gene3D" id="1.20.144.10">
    <property type="entry name" value="Phosphatidic acid phosphatase type 2/haloperoxidase"/>
    <property type="match status" value="1"/>
</dbReference>
<feature type="transmembrane region" description="Helical" evidence="8">
    <location>
        <begin position="137"/>
        <end position="156"/>
    </location>
</feature>
<reference evidence="10 11" key="1">
    <citation type="submission" date="2023-04" db="EMBL/GenBank/DDBJ databases">
        <title>Streptomyces chengmaiensis sp. nov. isolated from the stem of mangrove plant in Hainan.</title>
        <authorList>
            <person name="Huang X."/>
            <person name="Zhou S."/>
            <person name="Chu X."/>
            <person name="Xie Y."/>
            <person name="Lin Y."/>
        </authorList>
    </citation>
    <scope>NUCLEOTIDE SEQUENCE [LARGE SCALE GENOMIC DNA]</scope>
    <source>
        <strain evidence="10 11">HNM0663</strain>
    </source>
</reference>
<dbReference type="SMART" id="SM00014">
    <property type="entry name" value="acidPPc"/>
    <property type="match status" value="1"/>
</dbReference>
<dbReference type="PANTHER" id="PTHR14969:SF62">
    <property type="entry name" value="DECAPRENYLPHOSPHORYL-5-PHOSPHORIBOSE PHOSPHATASE RV3807C-RELATED"/>
    <property type="match status" value="1"/>
</dbReference>
<feature type="domain" description="Phosphatidic acid phosphatase type 2/haloperoxidase" evidence="9">
    <location>
        <begin position="58"/>
        <end position="175"/>
    </location>
</feature>
<evidence type="ECO:0000256" key="1">
    <source>
        <dbReference type="ARBA" id="ARBA00004651"/>
    </source>
</evidence>
<dbReference type="Proteomes" id="UP001223144">
    <property type="component" value="Unassembled WGS sequence"/>
</dbReference>
<evidence type="ECO:0000256" key="8">
    <source>
        <dbReference type="SAM" id="Phobius"/>
    </source>
</evidence>
<keyword evidence="3 8" id="KW-0812">Transmembrane</keyword>
<evidence type="ECO:0000256" key="4">
    <source>
        <dbReference type="ARBA" id="ARBA00022801"/>
    </source>
</evidence>
<keyword evidence="11" id="KW-1185">Reference proteome</keyword>
<feature type="transmembrane region" description="Helical" evidence="8">
    <location>
        <begin position="162"/>
        <end position="185"/>
    </location>
</feature>
<comment type="caution">
    <text evidence="10">The sequence shown here is derived from an EMBL/GenBank/DDBJ whole genome shotgun (WGS) entry which is preliminary data.</text>
</comment>
<keyword evidence="2" id="KW-1003">Cell membrane</keyword>
<dbReference type="CDD" id="cd01610">
    <property type="entry name" value="PAP2_like"/>
    <property type="match status" value="1"/>
</dbReference>
<gene>
    <name evidence="10" type="ORF">QCN29_01785</name>
</gene>
<evidence type="ECO:0000256" key="5">
    <source>
        <dbReference type="ARBA" id="ARBA00022989"/>
    </source>
</evidence>
<protein>
    <submittedName>
        <fullName evidence="10">Phosphatase PAP2 family protein</fullName>
    </submittedName>
</protein>
<evidence type="ECO:0000256" key="3">
    <source>
        <dbReference type="ARBA" id="ARBA00022692"/>
    </source>
</evidence>
<feature type="transmembrane region" description="Helical" evidence="8">
    <location>
        <begin position="23"/>
        <end position="45"/>
    </location>
</feature>
<evidence type="ECO:0000313" key="11">
    <source>
        <dbReference type="Proteomes" id="UP001223144"/>
    </source>
</evidence>
<dbReference type="RefSeq" id="WP_279925676.1">
    <property type="nucleotide sequence ID" value="NZ_JARWBG010000002.1"/>
</dbReference>
<keyword evidence="6 8" id="KW-0472">Membrane</keyword>
<feature type="compositionally biased region" description="Basic residues" evidence="7">
    <location>
        <begin position="247"/>
        <end position="257"/>
    </location>
</feature>
<dbReference type="EMBL" id="JARWBG010000002">
    <property type="protein sequence ID" value="MDH2387538.1"/>
    <property type="molecule type" value="Genomic_DNA"/>
</dbReference>
<feature type="compositionally biased region" description="Low complexity" evidence="7">
    <location>
        <begin position="205"/>
        <end position="234"/>
    </location>
</feature>
<name>A0ABT6HFJ6_9ACTN</name>
<dbReference type="Pfam" id="PF01569">
    <property type="entry name" value="PAP2"/>
    <property type="match status" value="1"/>
</dbReference>
<feature type="region of interest" description="Disordered" evidence="7">
    <location>
        <begin position="205"/>
        <end position="257"/>
    </location>
</feature>
<evidence type="ECO:0000256" key="6">
    <source>
        <dbReference type="ARBA" id="ARBA00023136"/>
    </source>
</evidence>
<feature type="transmembrane region" description="Helical" evidence="8">
    <location>
        <begin position="113"/>
        <end position="130"/>
    </location>
</feature>
<evidence type="ECO:0000313" key="10">
    <source>
        <dbReference type="EMBL" id="MDH2387538.1"/>
    </source>
</evidence>
<sequence length="257" mass="27130">MDSSITRGLYRDITDFAHSTPAWVQQFAEIFTDAGLLLFAVLFVVAWRRARRADARAFAVAVLAPLATAVGYVVSESLKSLVDEERPCRTVVEAAGSLATCPPYGDWSFPSNHSAIAGAAAAAIVLAWPLRLRIALLTAPLALLMAFSRVFVGVHYPHDVAVGLLLGAAVAAGCVMALAGPAAALTTTMRTSRAGIVVWFAGPGPASARRAPSRAASRTASGAASARQQAHAPADMPGSEGHEHHERHERHRDSLHR</sequence>
<dbReference type="SUPFAM" id="SSF48317">
    <property type="entry name" value="Acid phosphatase/Vanadium-dependent haloperoxidase"/>
    <property type="match status" value="1"/>
</dbReference>
<dbReference type="InterPro" id="IPR000326">
    <property type="entry name" value="PAP2/HPO"/>
</dbReference>
<evidence type="ECO:0000256" key="7">
    <source>
        <dbReference type="SAM" id="MobiDB-lite"/>
    </source>
</evidence>
<comment type="subcellular location">
    <subcellularLocation>
        <location evidence="1">Cell membrane</location>
        <topology evidence="1">Multi-pass membrane protein</topology>
    </subcellularLocation>
</comment>
<keyword evidence="5 8" id="KW-1133">Transmembrane helix</keyword>
<proteinExistence type="predicted"/>
<evidence type="ECO:0000256" key="2">
    <source>
        <dbReference type="ARBA" id="ARBA00022475"/>
    </source>
</evidence>
<accession>A0ABT6HFJ6</accession>
<keyword evidence="4" id="KW-0378">Hydrolase</keyword>